<evidence type="ECO:0000256" key="6">
    <source>
        <dbReference type="ARBA" id="ARBA00023136"/>
    </source>
</evidence>
<protein>
    <submittedName>
        <fullName evidence="9">ABC transporter permease</fullName>
    </submittedName>
</protein>
<reference evidence="9 10" key="1">
    <citation type="submission" date="2018-09" db="EMBL/GenBank/DDBJ databases">
        <title>YIM 75507 draft genome.</title>
        <authorList>
            <person name="Tang S."/>
            <person name="Feng Y."/>
        </authorList>
    </citation>
    <scope>NUCLEOTIDE SEQUENCE [LARGE SCALE GENOMIC DNA]</scope>
    <source>
        <strain evidence="9 10">YIM 75507</strain>
    </source>
</reference>
<dbReference type="GO" id="GO:0005886">
    <property type="term" value="C:plasma membrane"/>
    <property type="evidence" value="ECO:0007669"/>
    <property type="project" value="UniProtKB-SubCell"/>
</dbReference>
<feature type="transmembrane region" description="Helical" evidence="7">
    <location>
        <begin position="133"/>
        <end position="155"/>
    </location>
</feature>
<dbReference type="Pfam" id="PF19300">
    <property type="entry name" value="BPD_transp_1_N"/>
    <property type="match status" value="1"/>
</dbReference>
<gene>
    <name evidence="9" type="ORF">D5H75_04445</name>
</gene>
<keyword evidence="10" id="KW-1185">Reference proteome</keyword>
<dbReference type="InterPro" id="IPR045621">
    <property type="entry name" value="BPD_transp_1_N"/>
</dbReference>
<dbReference type="GO" id="GO:0055085">
    <property type="term" value="P:transmembrane transport"/>
    <property type="evidence" value="ECO:0007669"/>
    <property type="project" value="InterPro"/>
</dbReference>
<dbReference type="PANTHER" id="PTHR43163:SF6">
    <property type="entry name" value="DIPEPTIDE TRANSPORT SYSTEM PERMEASE PROTEIN DPPB-RELATED"/>
    <property type="match status" value="1"/>
</dbReference>
<keyword evidence="5 7" id="KW-1133">Transmembrane helix</keyword>
<name>A0A3A4BKX7_9ACTN</name>
<evidence type="ECO:0000256" key="3">
    <source>
        <dbReference type="ARBA" id="ARBA00022475"/>
    </source>
</evidence>
<dbReference type="EMBL" id="QZEY01000001">
    <property type="protein sequence ID" value="RJL36014.1"/>
    <property type="molecule type" value="Genomic_DNA"/>
</dbReference>
<dbReference type="PANTHER" id="PTHR43163">
    <property type="entry name" value="DIPEPTIDE TRANSPORT SYSTEM PERMEASE PROTEIN DPPB-RELATED"/>
    <property type="match status" value="1"/>
</dbReference>
<comment type="caution">
    <text evidence="9">The sequence shown here is derived from an EMBL/GenBank/DDBJ whole genome shotgun (WGS) entry which is preliminary data.</text>
</comment>
<evidence type="ECO:0000256" key="7">
    <source>
        <dbReference type="RuleBase" id="RU363032"/>
    </source>
</evidence>
<keyword evidence="3" id="KW-1003">Cell membrane</keyword>
<dbReference type="RefSeq" id="WP_119924988.1">
    <property type="nucleotide sequence ID" value="NZ_QZEY01000001.1"/>
</dbReference>
<accession>A0A3A4BKX7</accession>
<dbReference type="InterPro" id="IPR035906">
    <property type="entry name" value="MetI-like_sf"/>
</dbReference>
<evidence type="ECO:0000256" key="1">
    <source>
        <dbReference type="ARBA" id="ARBA00004651"/>
    </source>
</evidence>
<dbReference type="OrthoDB" id="9778910at2"/>
<evidence type="ECO:0000313" key="9">
    <source>
        <dbReference type="EMBL" id="RJL36014.1"/>
    </source>
</evidence>
<dbReference type="CDD" id="cd06261">
    <property type="entry name" value="TM_PBP2"/>
    <property type="match status" value="1"/>
</dbReference>
<feature type="transmembrane region" description="Helical" evidence="7">
    <location>
        <begin position="198"/>
        <end position="218"/>
    </location>
</feature>
<evidence type="ECO:0000256" key="4">
    <source>
        <dbReference type="ARBA" id="ARBA00022692"/>
    </source>
</evidence>
<dbReference type="Pfam" id="PF00528">
    <property type="entry name" value="BPD_transp_1"/>
    <property type="match status" value="1"/>
</dbReference>
<comment type="subcellular location">
    <subcellularLocation>
        <location evidence="1 7">Cell membrane</location>
        <topology evidence="1 7">Multi-pass membrane protein</topology>
    </subcellularLocation>
</comment>
<organism evidence="9 10">
    <name type="scientific">Bailinhaonella thermotolerans</name>
    <dbReference type="NCBI Taxonomy" id="1070861"/>
    <lineage>
        <taxon>Bacteria</taxon>
        <taxon>Bacillati</taxon>
        <taxon>Actinomycetota</taxon>
        <taxon>Actinomycetes</taxon>
        <taxon>Streptosporangiales</taxon>
        <taxon>Streptosporangiaceae</taxon>
        <taxon>Bailinhaonella</taxon>
    </lineage>
</organism>
<keyword evidence="4 7" id="KW-0812">Transmembrane</keyword>
<keyword evidence="2 7" id="KW-0813">Transport</keyword>
<dbReference type="SUPFAM" id="SSF161098">
    <property type="entry name" value="MetI-like"/>
    <property type="match status" value="1"/>
</dbReference>
<proteinExistence type="inferred from homology"/>
<evidence type="ECO:0000256" key="2">
    <source>
        <dbReference type="ARBA" id="ARBA00022448"/>
    </source>
</evidence>
<evidence type="ECO:0000313" key="10">
    <source>
        <dbReference type="Proteomes" id="UP000265768"/>
    </source>
</evidence>
<evidence type="ECO:0000259" key="8">
    <source>
        <dbReference type="PROSITE" id="PS50928"/>
    </source>
</evidence>
<feature type="transmembrane region" description="Helical" evidence="7">
    <location>
        <begin position="256"/>
        <end position="277"/>
    </location>
</feature>
<dbReference type="AlphaFoldDB" id="A0A3A4BKX7"/>
<dbReference type="Gene3D" id="1.10.3720.10">
    <property type="entry name" value="MetI-like"/>
    <property type="match status" value="1"/>
</dbReference>
<keyword evidence="6 7" id="KW-0472">Membrane</keyword>
<sequence>MLRFIVRRLLLLIPVLWGLSVALFLWVRALPGSPAQALLGERATPEKIRQIEIALGLDQPLYVQYWRFLEKALRFDFGTSIQSSRPVVEEMGRRFPATIELGVTALLIAVLIGIPVGYFAARRHGTWLDQLSVSASLVGITIPVFFLAYMLRYVFANQLGWLPNTGRQEARMLDVEHPTGFYVLDAIVTGNGPALSDALLHLVLPAVTLATIPLAIIARITRAAVLDVLNEDYVRTAEAKGLTARTITRRHVLRNAMLPVSTTIGLQFGLLMSGAILTETAFAFEGVGKFVAQAIPSRDYATLQGFILVIAALFVLINLLVDISYGLIDPRVRVR</sequence>
<dbReference type="PROSITE" id="PS50928">
    <property type="entry name" value="ABC_TM1"/>
    <property type="match status" value="1"/>
</dbReference>
<dbReference type="Proteomes" id="UP000265768">
    <property type="component" value="Unassembled WGS sequence"/>
</dbReference>
<feature type="transmembrane region" description="Helical" evidence="7">
    <location>
        <begin position="101"/>
        <end position="121"/>
    </location>
</feature>
<comment type="similarity">
    <text evidence="7">Belongs to the binding-protein-dependent transport system permease family.</text>
</comment>
<feature type="transmembrane region" description="Helical" evidence="7">
    <location>
        <begin position="306"/>
        <end position="328"/>
    </location>
</feature>
<dbReference type="InterPro" id="IPR000515">
    <property type="entry name" value="MetI-like"/>
</dbReference>
<evidence type="ECO:0000256" key="5">
    <source>
        <dbReference type="ARBA" id="ARBA00022989"/>
    </source>
</evidence>
<feature type="domain" description="ABC transmembrane type-1" evidence="8">
    <location>
        <begin position="95"/>
        <end position="325"/>
    </location>
</feature>